<reference evidence="12 13" key="1">
    <citation type="submission" date="2019-03" db="EMBL/GenBank/DDBJ databases">
        <title>Genomic Encyclopedia of Type Strains, Phase IV (KMG-IV): sequencing the most valuable type-strain genomes for metagenomic binning, comparative biology and taxonomic classification.</title>
        <authorList>
            <person name="Goeker M."/>
        </authorList>
    </citation>
    <scope>NUCLEOTIDE SEQUENCE [LARGE SCALE GENOMIC DNA]</scope>
    <source>
        <strain evidence="12 13">DSM 11901</strain>
    </source>
</reference>
<dbReference type="Proteomes" id="UP000294593">
    <property type="component" value="Unassembled WGS sequence"/>
</dbReference>
<dbReference type="EC" id="1.1.1.25" evidence="2 8"/>
<dbReference type="SUPFAM" id="SSF53223">
    <property type="entry name" value="Aminoacid dehydrogenase-like, N-terminal domain"/>
    <property type="match status" value="1"/>
</dbReference>
<dbReference type="Gene3D" id="3.40.50.720">
    <property type="entry name" value="NAD(P)-binding Rossmann-like Domain"/>
    <property type="match status" value="1"/>
</dbReference>
<dbReference type="InterPro" id="IPR022893">
    <property type="entry name" value="Shikimate_DH_fam"/>
</dbReference>
<dbReference type="GO" id="GO:0009073">
    <property type="term" value="P:aromatic amino acid family biosynthetic process"/>
    <property type="evidence" value="ECO:0007669"/>
    <property type="project" value="UniProtKB-KW"/>
</dbReference>
<comment type="caution">
    <text evidence="8">Lacks conserved residue(s) required for the propagation of feature annotation.</text>
</comment>
<dbReference type="GO" id="GO:0009423">
    <property type="term" value="P:chorismate biosynthetic process"/>
    <property type="evidence" value="ECO:0007669"/>
    <property type="project" value="UniProtKB-UniRule"/>
</dbReference>
<dbReference type="SUPFAM" id="SSF51735">
    <property type="entry name" value="NAD(P)-binding Rossmann-fold domains"/>
    <property type="match status" value="1"/>
</dbReference>
<dbReference type="OrthoDB" id="9776868at2"/>
<comment type="caution">
    <text evidence="12">The sequence shown here is derived from an EMBL/GenBank/DDBJ whole genome shotgun (WGS) entry which is preliminary data.</text>
</comment>
<dbReference type="InterPro" id="IPR011342">
    <property type="entry name" value="Shikimate_DH"/>
</dbReference>
<dbReference type="NCBIfam" id="NF001310">
    <property type="entry name" value="PRK00258.1-2"/>
    <property type="match status" value="1"/>
</dbReference>
<name>A0A4R6R5F5_9BURK</name>
<keyword evidence="4 8" id="KW-0521">NADP</keyword>
<dbReference type="InterPro" id="IPR006151">
    <property type="entry name" value="Shikm_DH/Glu-tRNA_Rdtase"/>
</dbReference>
<dbReference type="UniPathway" id="UPA00053">
    <property type="reaction ID" value="UER00087"/>
</dbReference>
<dbReference type="GO" id="GO:0005829">
    <property type="term" value="C:cytosol"/>
    <property type="evidence" value="ECO:0007669"/>
    <property type="project" value="TreeGrafter"/>
</dbReference>
<dbReference type="GO" id="GO:0008652">
    <property type="term" value="P:amino acid biosynthetic process"/>
    <property type="evidence" value="ECO:0007669"/>
    <property type="project" value="UniProtKB-KW"/>
</dbReference>
<keyword evidence="3 8" id="KW-0028">Amino-acid biosynthesis</keyword>
<feature type="binding site" evidence="8">
    <location>
        <position position="259"/>
    </location>
    <ligand>
        <name>NADP(+)</name>
        <dbReference type="ChEBI" id="CHEBI:58349"/>
    </ligand>
</feature>
<organism evidence="12 13">
    <name type="scientific">Aquabacterium commune</name>
    <dbReference type="NCBI Taxonomy" id="70586"/>
    <lineage>
        <taxon>Bacteria</taxon>
        <taxon>Pseudomonadati</taxon>
        <taxon>Pseudomonadota</taxon>
        <taxon>Betaproteobacteria</taxon>
        <taxon>Burkholderiales</taxon>
        <taxon>Aquabacterium</taxon>
    </lineage>
</organism>
<proteinExistence type="inferred from homology"/>
<evidence type="ECO:0000256" key="1">
    <source>
        <dbReference type="ARBA" id="ARBA00004871"/>
    </source>
</evidence>
<comment type="pathway">
    <text evidence="1 8">Metabolic intermediate biosynthesis; chorismate biosynthesis; chorismate from D-erythrose 4-phosphate and phosphoenolpyruvate: step 4/7.</text>
</comment>
<dbReference type="FunFam" id="3.40.50.10860:FF:000006">
    <property type="entry name" value="Shikimate dehydrogenase (NADP(+))"/>
    <property type="match status" value="1"/>
</dbReference>
<sequence>MSTADSTLDRAVDHRVDRYAVAGNPVAHSRSPHIHSLFAQQTGQAVDYGRLLCPLDAFAATVQAFAADGARGCNVTVPFKFEAFALAARRTARAELAQAANVLRFDADAHGGWLADNTDGIGLVRDITVNAGVPLAGQRVLLIGAGGASAGVMGPFIETGCAELVVANRTVAKAEELVARHADVARQHGVRLSARSLQDAGEAFDVVVNGTATSLSGEGVPVGPQVLRTGSLALDMMYGPAAQGFLDWARSHGATGRDGLGMLVEQAAESFLLWRGVRPDTAPVLRELRALVDAPGA</sequence>
<feature type="binding site" evidence="8">
    <location>
        <position position="119"/>
    </location>
    <ligand>
        <name>shikimate</name>
        <dbReference type="ChEBI" id="CHEBI:36208"/>
    </ligand>
</feature>
<evidence type="ECO:0000313" key="13">
    <source>
        <dbReference type="Proteomes" id="UP000294593"/>
    </source>
</evidence>
<evidence type="ECO:0000259" key="9">
    <source>
        <dbReference type="Pfam" id="PF01488"/>
    </source>
</evidence>
<feature type="binding site" evidence="8">
    <location>
        <begin position="168"/>
        <end position="173"/>
    </location>
    <ligand>
        <name>NADP(+)</name>
        <dbReference type="ChEBI" id="CHEBI:58349"/>
    </ligand>
</feature>
<dbReference type="Gene3D" id="3.40.50.10860">
    <property type="entry name" value="Leucine Dehydrogenase, chain A, domain 1"/>
    <property type="match status" value="1"/>
</dbReference>
<dbReference type="GO" id="GO:0004764">
    <property type="term" value="F:shikimate 3-dehydrogenase (NADP+) activity"/>
    <property type="evidence" value="ECO:0007669"/>
    <property type="project" value="UniProtKB-UniRule"/>
</dbReference>
<keyword evidence="13" id="KW-1185">Reference proteome</keyword>
<evidence type="ECO:0000256" key="4">
    <source>
        <dbReference type="ARBA" id="ARBA00022857"/>
    </source>
</evidence>
<comment type="subunit">
    <text evidence="8">Homodimer.</text>
</comment>
<keyword evidence="5 8" id="KW-0560">Oxidoreductase</keyword>
<feature type="binding site" evidence="8">
    <location>
        <position position="101"/>
    </location>
    <ligand>
        <name>shikimate</name>
        <dbReference type="ChEBI" id="CHEBI:36208"/>
    </ligand>
</feature>
<feature type="domain" description="Shikimate dehydrogenase substrate binding N-terminal" evidence="10">
    <location>
        <begin position="21"/>
        <end position="103"/>
    </location>
</feature>
<evidence type="ECO:0000256" key="2">
    <source>
        <dbReference type="ARBA" id="ARBA00012962"/>
    </source>
</evidence>
<dbReference type="InterPro" id="IPR041121">
    <property type="entry name" value="SDH_C"/>
</dbReference>
<dbReference type="PANTHER" id="PTHR21089">
    <property type="entry name" value="SHIKIMATE DEHYDROGENASE"/>
    <property type="match status" value="1"/>
</dbReference>
<dbReference type="NCBIfam" id="TIGR00507">
    <property type="entry name" value="aroE"/>
    <property type="match status" value="1"/>
</dbReference>
<gene>
    <name evidence="8" type="primary">aroE</name>
    <name evidence="12" type="ORF">EV672_10952</name>
</gene>
<evidence type="ECO:0000259" key="11">
    <source>
        <dbReference type="Pfam" id="PF18317"/>
    </source>
</evidence>
<feature type="binding site" evidence="8">
    <location>
        <begin position="29"/>
        <end position="31"/>
    </location>
    <ligand>
        <name>shikimate</name>
        <dbReference type="ChEBI" id="CHEBI:36208"/>
    </ligand>
</feature>
<accession>A0A4R6R5F5</accession>
<evidence type="ECO:0000256" key="6">
    <source>
        <dbReference type="ARBA" id="ARBA00023141"/>
    </source>
</evidence>
<evidence type="ECO:0000259" key="10">
    <source>
        <dbReference type="Pfam" id="PF08501"/>
    </source>
</evidence>
<evidence type="ECO:0000313" key="12">
    <source>
        <dbReference type="EMBL" id="TDP81012.1"/>
    </source>
</evidence>
<protein>
    <recommendedName>
        <fullName evidence="2 8">Shikimate dehydrogenase (NADP(+))</fullName>
        <shortName evidence="8">SDH</shortName>
        <ecNumber evidence="2 8">1.1.1.25</ecNumber>
    </recommendedName>
</protein>
<feature type="binding site" evidence="8">
    <location>
        <position position="236"/>
    </location>
    <ligand>
        <name>NADP(+)</name>
        <dbReference type="ChEBI" id="CHEBI:58349"/>
    </ligand>
</feature>
<dbReference type="InterPro" id="IPR013708">
    <property type="entry name" value="Shikimate_DH-bd_N"/>
</dbReference>
<feature type="binding site" evidence="8">
    <location>
        <position position="266"/>
    </location>
    <ligand>
        <name>shikimate</name>
        <dbReference type="ChEBI" id="CHEBI:36208"/>
    </ligand>
</feature>
<feature type="domain" description="SDH C-terminal" evidence="11">
    <location>
        <begin position="259"/>
        <end position="289"/>
    </location>
</feature>
<dbReference type="InterPro" id="IPR036291">
    <property type="entry name" value="NAD(P)-bd_dom_sf"/>
</dbReference>
<dbReference type="RefSeq" id="WP_133610546.1">
    <property type="nucleotide sequence ID" value="NZ_SNXW01000009.1"/>
</dbReference>
<evidence type="ECO:0000256" key="7">
    <source>
        <dbReference type="ARBA" id="ARBA00049442"/>
    </source>
</evidence>
<evidence type="ECO:0000256" key="8">
    <source>
        <dbReference type="HAMAP-Rule" id="MF_00222"/>
    </source>
</evidence>
<dbReference type="GO" id="GO:0050661">
    <property type="term" value="F:NADP binding"/>
    <property type="evidence" value="ECO:0007669"/>
    <property type="project" value="InterPro"/>
</dbReference>
<keyword evidence="6 8" id="KW-0057">Aromatic amino acid biosynthesis</keyword>
<dbReference type="Pfam" id="PF18317">
    <property type="entry name" value="SDH_C"/>
    <property type="match status" value="1"/>
</dbReference>
<feature type="binding site" evidence="8">
    <location>
        <position position="76"/>
    </location>
    <ligand>
        <name>shikimate</name>
        <dbReference type="ChEBI" id="CHEBI:36208"/>
    </ligand>
</feature>
<dbReference type="CDD" id="cd01065">
    <property type="entry name" value="NAD_bind_Shikimate_DH"/>
    <property type="match status" value="1"/>
</dbReference>
<dbReference type="Pfam" id="PF01488">
    <property type="entry name" value="Shikimate_DH"/>
    <property type="match status" value="1"/>
</dbReference>
<evidence type="ECO:0000256" key="5">
    <source>
        <dbReference type="ARBA" id="ARBA00023002"/>
    </source>
</evidence>
<dbReference type="GO" id="GO:0019632">
    <property type="term" value="P:shikimate metabolic process"/>
    <property type="evidence" value="ECO:0007669"/>
    <property type="project" value="InterPro"/>
</dbReference>
<evidence type="ECO:0000256" key="3">
    <source>
        <dbReference type="ARBA" id="ARBA00022605"/>
    </source>
</evidence>
<dbReference type="Pfam" id="PF08501">
    <property type="entry name" value="Shikimate_dh_N"/>
    <property type="match status" value="1"/>
</dbReference>
<feature type="domain" description="Quinate/shikimate 5-dehydrogenase/glutamyl-tRNA reductase" evidence="9">
    <location>
        <begin position="135"/>
        <end position="213"/>
    </location>
</feature>
<feature type="binding site" evidence="8">
    <location>
        <position position="238"/>
    </location>
    <ligand>
        <name>shikimate</name>
        <dbReference type="ChEBI" id="CHEBI:36208"/>
    </ligand>
</feature>
<feature type="active site" description="Proton acceptor" evidence="8">
    <location>
        <position position="80"/>
    </location>
</feature>
<dbReference type="PANTHER" id="PTHR21089:SF1">
    <property type="entry name" value="BIFUNCTIONAL 3-DEHYDROQUINATE DEHYDRATASE_SHIKIMATE DEHYDROGENASE, CHLOROPLASTIC"/>
    <property type="match status" value="1"/>
</dbReference>
<dbReference type="HAMAP" id="MF_00222">
    <property type="entry name" value="Shikimate_DH_AroE"/>
    <property type="match status" value="1"/>
</dbReference>
<dbReference type="InterPro" id="IPR046346">
    <property type="entry name" value="Aminoacid_DH-like_N_sf"/>
</dbReference>
<dbReference type="AlphaFoldDB" id="A0A4R6R5F5"/>
<comment type="function">
    <text evidence="8">Involved in the biosynthesis of the chorismate, which leads to the biosynthesis of aromatic amino acids. Catalyzes the reversible NADPH linked reduction of 3-dehydroshikimate (DHSA) to yield shikimate (SA).</text>
</comment>
<comment type="similarity">
    <text evidence="8">Belongs to the shikimate dehydrogenase family.</text>
</comment>
<feature type="binding site" evidence="8">
    <location>
        <begin position="144"/>
        <end position="148"/>
    </location>
    <ligand>
        <name>NADP(+)</name>
        <dbReference type="ChEBI" id="CHEBI:58349"/>
    </ligand>
</feature>
<dbReference type="EMBL" id="SNXW01000009">
    <property type="protein sequence ID" value="TDP81012.1"/>
    <property type="molecule type" value="Genomic_DNA"/>
</dbReference>
<comment type="catalytic activity">
    <reaction evidence="7 8">
        <text>shikimate + NADP(+) = 3-dehydroshikimate + NADPH + H(+)</text>
        <dbReference type="Rhea" id="RHEA:17737"/>
        <dbReference type="ChEBI" id="CHEBI:15378"/>
        <dbReference type="ChEBI" id="CHEBI:16630"/>
        <dbReference type="ChEBI" id="CHEBI:36208"/>
        <dbReference type="ChEBI" id="CHEBI:57783"/>
        <dbReference type="ChEBI" id="CHEBI:58349"/>
        <dbReference type="EC" id="1.1.1.25"/>
    </reaction>
</comment>